<feature type="compositionally biased region" description="Basic and acidic residues" evidence="1">
    <location>
        <begin position="210"/>
        <end position="228"/>
    </location>
</feature>
<name>A0A453RLY7_AEGTS</name>
<feature type="compositionally biased region" description="Basic and acidic residues" evidence="1">
    <location>
        <begin position="852"/>
        <end position="909"/>
    </location>
</feature>
<organism evidence="2 3">
    <name type="scientific">Aegilops tauschii subsp. strangulata</name>
    <name type="common">Goatgrass</name>
    <dbReference type="NCBI Taxonomy" id="200361"/>
    <lineage>
        <taxon>Eukaryota</taxon>
        <taxon>Viridiplantae</taxon>
        <taxon>Streptophyta</taxon>
        <taxon>Embryophyta</taxon>
        <taxon>Tracheophyta</taxon>
        <taxon>Spermatophyta</taxon>
        <taxon>Magnoliopsida</taxon>
        <taxon>Liliopsida</taxon>
        <taxon>Poales</taxon>
        <taxon>Poaceae</taxon>
        <taxon>BOP clade</taxon>
        <taxon>Pooideae</taxon>
        <taxon>Triticodae</taxon>
        <taxon>Triticeae</taxon>
        <taxon>Triticinae</taxon>
        <taxon>Aegilops</taxon>
    </lineage>
</organism>
<feature type="region of interest" description="Disordered" evidence="1">
    <location>
        <begin position="373"/>
        <end position="400"/>
    </location>
</feature>
<feature type="compositionally biased region" description="Basic and acidic residues" evidence="1">
    <location>
        <begin position="733"/>
        <end position="745"/>
    </location>
</feature>
<feature type="compositionally biased region" description="Polar residues" evidence="1">
    <location>
        <begin position="949"/>
        <end position="964"/>
    </location>
</feature>
<evidence type="ECO:0000313" key="3">
    <source>
        <dbReference type="Proteomes" id="UP000015105"/>
    </source>
</evidence>
<evidence type="ECO:0000256" key="1">
    <source>
        <dbReference type="SAM" id="MobiDB-lite"/>
    </source>
</evidence>
<accession>A0A453RLY7</accession>
<dbReference type="AlphaFoldDB" id="A0A453RLY7"/>
<feature type="compositionally biased region" description="Basic residues" evidence="1">
    <location>
        <begin position="76"/>
        <end position="85"/>
    </location>
</feature>
<dbReference type="PANTHER" id="PTHR35746">
    <property type="entry name" value="PENTATRICOPEPTIDE REPEAT (PPR) SUPERFAMILY PROTEIN"/>
    <property type="match status" value="1"/>
</dbReference>
<dbReference type="PANTHER" id="PTHR35746:SF1">
    <property type="entry name" value="PENTATRICOPEPTIDE REPEAT (PPR) SUPERFAMILY PROTEIN"/>
    <property type="match status" value="1"/>
</dbReference>
<dbReference type="STRING" id="200361.A0A453RLY7"/>
<dbReference type="EnsemblPlants" id="AET7Gv20630400.2">
    <property type="protein sequence ID" value="AET7Gv20630400.2"/>
    <property type="gene ID" value="AET7Gv20630400"/>
</dbReference>
<feature type="region of interest" description="Disordered" evidence="1">
    <location>
        <begin position="76"/>
        <end position="298"/>
    </location>
</feature>
<dbReference type="Proteomes" id="UP000015105">
    <property type="component" value="Chromosome 7D"/>
</dbReference>
<feature type="compositionally biased region" description="Basic and acidic residues" evidence="1">
    <location>
        <begin position="930"/>
        <end position="940"/>
    </location>
</feature>
<reference evidence="3" key="1">
    <citation type="journal article" date="2014" name="Science">
        <title>Ancient hybridizations among the ancestral genomes of bread wheat.</title>
        <authorList>
            <consortium name="International Wheat Genome Sequencing Consortium,"/>
            <person name="Marcussen T."/>
            <person name="Sandve S.R."/>
            <person name="Heier L."/>
            <person name="Spannagl M."/>
            <person name="Pfeifer M."/>
            <person name="Jakobsen K.S."/>
            <person name="Wulff B.B."/>
            <person name="Steuernagel B."/>
            <person name="Mayer K.F."/>
            <person name="Olsen O.A."/>
        </authorList>
    </citation>
    <scope>NUCLEOTIDE SEQUENCE [LARGE SCALE GENOMIC DNA]</scope>
    <source>
        <strain evidence="3">cv. AL8/78</strain>
    </source>
</reference>
<feature type="region of interest" description="Disordered" evidence="1">
    <location>
        <begin position="325"/>
        <end position="346"/>
    </location>
</feature>
<keyword evidence="3" id="KW-1185">Reference proteome</keyword>
<reference evidence="2" key="3">
    <citation type="journal article" date="2017" name="Nature">
        <title>Genome sequence of the progenitor of the wheat D genome Aegilops tauschii.</title>
        <authorList>
            <person name="Luo M.C."/>
            <person name="Gu Y.Q."/>
            <person name="Puiu D."/>
            <person name="Wang H."/>
            <person name="Twardziok S.O."/>
            <person name="Deal K.R."/>
            <person name="Huo N."/>
            <person name="Zhu T."/>
            <person name="Wang L."/>
            <person name="Wang Y."/>
            <person name="McGuire P.E."/>
            <person name="Liu S."/>
            <person name="Long H."/>
            <person name="Ramasamy R.K."/>
            <person name="Rodriguez J.C."/>
            <person name="Van S.L."/>
            <person name="Yuan L."/>
            <person name="Wang Z."/>
            <person name="Xia Z."/>
            <person name="Xiao L."/>
            <person name="Anderson O.D."/>
            <person name="Ouyang S."/>
            <person name="Liang Y."/>
            <person name="Zimin A.V."/>
            <person name="Pertea G."/>
            <person name="Qi P."/>
            <person name="Bennetzen J.L."/>
            <person name="Dai X."/>
            <person name="Dawson M.W."/>
            <person name="Muller H.G."/>
            <person name="Kugler K."/>
            <person name="Rivarola-Duarte L."/>
            <person name="Spannagl M."/>
            <person name="Mayer K.F.X."/>
            <person name="Lu F.H."/>
            <person name="Bevan M.W."/>
            <person name="Leroy P."/>
            <person name="Li P."/>
            <person name="You F.M."/>
            <person name="Sun Q."/>
            <person name="Liu Z."/>
            <person name="Lyons E."/>
            <person name="Wicker T."/>
            <person name="Salzberg S.L."/>
            <person name="Devos K.M."/>
            <person name="Dvorak J."/>
        </authorList>
    </citation>
    <scope>NUCLEOTIDE SEQUENCE [LARGE SCALE GENOMIC DNA]</scope>
    <source>
        <strain evidence="2">cv. AL8/78</strain>
    </source>
</reference>
<feature type="compositionally biased region" description="Polar residues" evidence="1">
    <location>
        <begin position="838"/>
        <end position="851"/>
    </location>
</feature>
<sequence>TRGRPGRDQSRDPRYWLLFAAAAIAEHGSAETHTARFAMDSGGNRSGTAGGGDGACSGGHLCHLCGYKYASAHPSAKQRRAHRKNCGVGGGGGGKSPPTAAAASAEVEEERQGKKLVLGEDVGGEGNGAPASDSGGVLPGSAEDVGNAVDDDDTGVHSSPNTAGVHVIINDVTSEGPPKANGTDVQTEVDLRLPESAPHFQDLYPSESHCSGDQHQDAESHCSGDQHQDASASHCQPEPEDGARFSPDFSADETSKSNASASHCQPEPEDGARFSPDFSADETSKSNAVSLASDAASGEFSAQTIATAGSPDGIAVTENDCMINTIEEDKTSEGKSVKGNEIDSSYQEKLQSKIVEGHSPTAVEEDLYVNDLGVVPGEQNPSEDTESKDESGVIEPNPVEQVCTIKEPVDVLGNKEPSTDNNVHTDDTSSDDLSQLASGGCHLEAADVVETQQQIDSTSVVAYQLTNSKQTCLEEGSSYPGADEVLQAVSSVTESPVDSLVEEVISAGSASDVTKKDTSEVTTEDDTQNNSSHTSNVISMPSQIDPIEPSLDPTQEISMSSKHDVDENKQIENVSVDLTSRETNDVCSTDNIEETKQIEEISAEESTLKTSILQSASSVEEKEQIEEVIADPASDNMDVISSRDIIVQKEQSAVHVGTVHEINVVDIPAIVELEKHGEESTADLPAIVELEKHGEETTADPTAQKANITDEVEEKKQDEEITPDPAPHAINVTHEDNMQNEDKPEIPSSHENVLDGTDIVKEKGEETMSEPTSHNTDAVSIVDAIQGKEKEEVTPESTLDVSLVHTIDNVKGKESEEPTSGPTSVNAGGNAGTILVADSSSHMNSTPQGTNDAKEEDRDEKAAADHARTDGVEEKKQKEETAAETNTKDSANDHLNEEITDKEMTIDSDKSHVSLKSLLSEKGIEFEVKEKKASTKDRMLSFRRRSSKDNPSPTKPGSEQQDWNSPARLPVEKSPKGKKQQWMPFICCHSMN</sequence>
<feature type="region of interest" description="Disordered" evidence="1">
    <location>
        <begin position="930"/>
        <end position="992"/>
    </location>
</feature>
<feature type="region of interest" description="Disordered" evidence="1">
    <location>
        <begin position="412"/>
        <end position="436"/>
    </location>
</feature>
<reference evidence="3" key="2">
    <citation type="journal article" date="2017" name="Nat. Plants">
        <title>The Aegilops tauschii genome reveals multiple impacts of transposons.</title>
        <authorList>
            <person name="Zhao G."/>
            <person name="Zou C."/>
            <person name="Li K."/>
            <person name="Wang K."/>
            <person name="Li T."/>
            <person name="Gao L."/>
            <person name="Zhang X."/>
            <person name="Wang H."/>
            <person name="Yang Z."/>
            <person name="Liu X."/>
            <person name="Jiang W."/>
            <person name="Mao L."/>
            <person name="Kong X."/>
            <person name="Jiao Y."/>
            <person name="Jia J."/>
        </authorList>
    </citation>
    <scope>NUCLEOTIDE SEQUENCE [LARGE SCALE GENOMIC DNA]</scope>
    <source>
        <strain evidence="3">cv. AL8/78</strain>
    </source>
</reference>
<evidence type="ECO:0000313" key="2">
    <source>
        <dbReference type="EnsemblPlants" id="AET7Gv20630400.2"/>
    </source>
</evidence>
<feature type="compositionally biased region" description="Basic and acidic residues" evidence="1">
    <location>
        <begin position="327"/>
        <end position="341"/>
    </location>
</feature>
<feature type="region of interest" description="Disordered" evidence="1">
    <location>
        <begin position="693"/>
        <end position="754"/>
    </location>
</feature>
<dbReference type="Gramene" id="AET7Gv20630400.2">
    <property type="protein sequence ID" value="AET7Gv20630400.2"/>
    <property type="gene ID" value="AET7Gv20630400"/>
</dbReference>
<feature type="region of interest" description="Disordered" evidence="1">
    <location>
        <begin position="787"/>
        <end position="909"/>
    </location>
</feature>
<protein>
    <submittedName>
        <fullName evidence="2">Uncharacterized protein</fullName>
    </submittedName>
</protein>
<reference evidence="2" key="4">
    <citation type="submission" date="2019-03" db="UniProtKB">
        <authorList>
            <consortium name="EnsemblPlants"/>
        </authorList>
    </citation>
    <scope>IDENTIFICATION</scope>
</reference>
<feature type="compositionally biased region" description="Polar residues" evidence="1">
    <location>
        <begin position="818"/>
        <end position="827"/>
    </location>
</feature>
<reference evidence="2" key="5">
    <citation type="journal article" date="2021" name="G3 (Bethesda)">
        <title>Aegilops tauschii genome assembly Aet v5.0 features greater sequence contiguity and improved annotation.</title>
        <authorList>
            <person name="Wang L."/>
            <person name="Zhu T."/>
            <person name="Rodriguez J.C."/>
            <person name="Deal K.R."/>
            <person name="Dubcovsky J."/>
            <person name="McGuire P.E."/>
            <person name="Lux T."/>
            <person name="Spannagl M."/>
            <person name="Mayer K.F.X."/>
            <person name="Baldrich P."/>
            <person name="Meyers B.C."/>
            <person name="Huo N."/>
            <person name="Gu Y.Q."/>
            <person name="Zhou H."/>
            <person name="Devos K.M."/>
            <person name="Bennetzen J.L."/>
            <person name="Unver T."/>
            <person name="Budak H."/>
            <person name="Gulick P.J."/>
            <person name="Galiba G."/>
            <person name="Kalapos B."/>
            <person name="Nelson D.R."/>
            <person name="Li P."/>
            <person name="You F.M."/>
            <person name="Luo M.C."/>
            <person name="Dvorak J."/>
        </authorList>
    </citation>
    <scope>NUCLEOTIDE SEQUENCE [LARGE SCALE GENOMIC DNA]</scope>
    <source>
        <strain evidence="2">cv. AL8/78</strain>
    </source>
</reference>
<feature type="region of interest" description="Disordered" evidence="1">
    <location>
        <begin position="504"/>
        <end position="569"/>
    </location>
</feature>
<feature type="compositionally biased region" description="Polar residues" evidence="1">
    <location>
        <begin position="528"/>
        <end position="542"/>
    </location>
</feature>
<proteinExistence type="predicted"/>